<evidence type="ECO:0000313" key="5">
    <source>
        <dbReference type="Proteomes" id="UP000199690"/>
    </source>
</evidence>
<dbReference type="Proteomes" id="UP000236729">
    <property type="component" value="Unassembled WGS sequence"/>
</dbReference>
<keyword evidence="1" id="KW-1133">Transmembrane helix</keyword>
<organism evidence="3 6">
    <name type="scientific">Saccharopolyspora kobensis</name>
    <dbReference type="NCBI Taxonomy" id="146035"/>
    <lineage>
        <taxon>Bacteria</taxon>
        <taxon>Bacillati</taxon>
        <taxon>Actinomycetota</taxon>
        <taxon>Actinomycetes</taxon>
        <taxon>Pseudonocardiales</taxon>
        <taxon>Pseudonocardiaceae</taxon>
        <taxon>Saccharopolyspora</taxon>
    </lineage>
</organism>
<evidence type="ECO:0000259" key="2">
    <source>
        <dbReference type="Pfam" id="PF13676"/>
    </source>
</evidence>
<evidence type="ECO:0000313" key="3">
    <source>
        <dbReference type="EMBL" id="SEG83726.1"/>
    </source>
</evidence>
<sequence>MVKRVFISYSRRDFHFAEAAVAVLRTDGLDPWLDVQRLVPGEDWATALDDALAAADALLLLASPAALASEHVRREWTSAVERGIPVHIGAVAAVELPGELADRPVHDLRTRFRARATVLAEVISGNRAAPARRARGLPVPAPVAAVVALASATAIATSWATAFLVGLDVAAIRLSRGLFDTSWVWEASAWDALLGQRWRATAYYLLGLTVFAAPLVPTLLTSAVGLLRRRAGPLVLLTGPAATTAVGTLLFVAVGLSVGGRGPLDEAAFITRIFPPTPEMVADVAAMRVLLVIAVGCALAQALIVLLSRTVHLWTPTGSGLDTHRRAIAGVRPLLVLASPVTRYRRTGYYDGDFPALWAKYTARLAELPDPGAAPVVEVECLAPQDEPVAELLRTACRDAGMAGGPGPRWTFVLISSHASWPAVVRAVGAPGPPAICVLVDSIRLPPDAEAMRRHQWIDFRDRRPDHLFHLLAALLGRSPTEQAPAPPPVVTTRFLAPFEVRFAVESCRHLAAAFPGFALVTLLFQPLDPRSAALAVVTAPLVAGLVVLSRRMATRRIALTRFRWSLAALCAGTVLWCAVAVTTLREHWERQAAWGPPSAEPEGLEALSDMVPLEIVLSFPAGAVAFCALLWTYLLRGWLPRAVTGAGLRPVGPEIRVGFIPWMATPGIILALAVQYLATYP</sequence>
<dbReference type="EMBL" id="FNVB01000006">
    <property type="protein sequence ID" value="SEG83726.1"/>
    <property type="molecule type" value="Genomic_DNA"/>
</dbReference>
<evidence type="ECO:0000256" key="1">
    <source>
        <dbReference type="SAM" id="Phobius"/>
    </source>
</evidence>
<feature type="transmembrane region" description="Helical" evidence="1">
    <location>
        <begin position="616"/>
        <end position="635"/>
    </location>
</feature>
<feature type="transmembrane region" description="Helical" evidence="1">
    <location>
        <begin position="534"/>
        <end position="553"/>
    </location>
</feature>
<dbReference type="SUPFAM" id="SSF52200">
    <property type="entry name" value="Toll/Interleukin receptor TIR domain"/>
    <property type="match status" value="1"/>
</dbReference>
<feature type="transmembrane region" description="Helical" evidence="1">
    <location>
        <begin position="565"/>
        <end position="585"/>
    </location>
</feature>
<feature type="transmembrane region" description="Helical" evidence="1">
    <location>
        <begin position="202"/>
        <end position="227"/>
    </location>
</feature>
<keyword evidence="5" id="KW-1185">Reference proteome</keyword>
<feature type="transmembrane region" description="Helical" evidence="1">
    <location>
        <begin position="511"/>
        <end position="528"/>
    </location>
</feature>
<gene>
    <name evidence="3" type="ORF">SAMN02982929_04312</name>
    <name evidence="4" type="ORF">SAMN05216506_110229</name>
</gene>
<feature type="transmembrane region" description="Helical" evidence="1">
    <location>
        <begin position="234"/>
        <end position="256"/>
    </location>
</feature>
<dbReference type="RefSeq" id="WP_143185958.1">
    <property type="nucleotide sequence ID" value="NZ_FNVB01000006.1"/>
</dbReference>
<keyword evidence="1" id="KW-0472">Membrane</keyword>
<evidence type="ECO:0000313" key="4">
    <source>
        <dbReference type="EMBL" id="SFE33186.1"/>
    </source>
</evidence>
<dbReference type="EMBL" id="FOME01000010">
    <property type="protein sequence ID" value="SFE33186.1"/>
    <property type="molecule type" value="Genomic_DNA"/>
</dbReference>
<dbReference type="AlphaFoldDB" id="A0A1H6DGJ6"/>
<reference evidence="3" key="1">
    <citation type="submission" date="2016-10" db="EMBL/GenBank/DDBJ databases">
        <authorList>
            <person name="de Groot N.N."/>
        </authorList>
    </citation>
    <scope>NUCLEOTIDE SEQUENCE [LARGE SCALE GENOMIC DNA]</scope>
    <source>
        <strain evidence="3">ATCC 20501</strain>
    </source>
</reference>
<feature type="domain" description="TIR" evidence="2">
    <location>
        <begin position="5"/>
        <end position="111"/>
    </location>
</feature>
<dbReference type="Gene3D" id="3.40.50.10140">
    <property type="entry name" value="Toll/interleukin-1 receptor homology (TIR) domain"/>
    <property type="match status" value="1"/>
</dbReference>
<feature type="transmembrane region" description="Helical" evidence="1">
    <location>
        <begin position="656"/>
        <end position="679"/>
    </location>
</feature>
<accession>A0A1I1ZNC1</accession>
<feature type="transmembrane region" description="Helical" evidence="1">
    <location>
        <begin position="285"/>
        <end position="307"/>
    </location>
</feature>
<feature type="transmembrane region" description="Helical" evidence="1">
    <location>
        <begin position="143"/>
        <end position="167"/>
    </location>
</feature>
<evidence type="ECO:0000313" key="6">
    <source>
        <dbReference type="Proteomes" id="UP000236729"/>
    </source>
</evidence>
<dbReference type="Pfam" id="PF13676">
    <property type="entry name" value="TIR_2"/>
    <property type="match status" value="1"/>
</dbReference>
<protein>
    <submittedName>
        <fullName evidence="3">TIR domain-containing protein</fullName>
    </submittedName>
</protein>
<dbReference type="GO" id="GO:0007165">
    <property type="term" value="P:signal transduction"/>
    <property type="evidence" value="ECO:0007669"/>
    <property type="project" value="InterPro"/>
</dbReference>
<dbReference type="SMR" id="A0A1H6DGJ6"/>
<proteinExistence type="predicted"/>
<reference evidence="5 6" key="2">
    <citation type="submission" date="2016-10" db="EMBL/GenBank/DDBJ databases">
        <authorList>
            <person name="Varghese N."/>
            <person name="Submissions S."/>
        </authorList>
    </citation>
    <scope>NUCLEOTIDE SEQUENCE [LARGE SCALE GENOMIC DNA]</scope>
    <source>
        <strain evidence="6">ATCC 20501</strain>
        <strain evidence="4 5">CGMCC 4.3529</strain>
    </source>
</reference>
<dbReference type="Proteomes" id="UP000199690">
    <property type="component" value="Unassembled WGS sequence"/>
</dbReference>
<keyword evidence="1" id="KW-0812">Transmembrane</keyword>
<accession>A0A1H6DGJ6</accession>
<dbReference type="InterPro" id="IPR035897">
    <property type="entry name" value="Toll_tir_struct_dom_sf"/>
</dbReference>
<name>A0A1H6DGJ6_9PSEU</name>
<dbReference type="InterPro" id="IPR000157">
    <property type="entry name" value="TIR_dom"/>
</dbReference>